<gene>
    <name evidence="1" type="ORF">N7539_005621</name>
</gene>
<comment type="caution">
    <text evidence="1">The sequence shown here is derived from an EMBL/GenBank/DDBJ whole genome shotgun (WGS) entry which is preliminary data.</text>
</comment>
<reference evidence="1" key="1">
    <citation type="submission" date="2022-12" db="EMBL/GenBank/DDBJ databases">
        <authorList>
            <person name="Petersen C."/>
        </authorList>
    </citation>
    <scope>NUCLEOTIDE SEQUENCE</scope>
    <source>
        <strain evidence="1">IBT 30728</strain>
    </source>
</reference>
<sequence>MFAYDPAAIAGDRVLIGQSGQFSNQIRKRFPWVLSIGDGFRENLLFQIQSETGTLLLCETSQIRRGILPHDAMKTDSAHCERGDRVDHETFDVVESASMCENAAEEYRISPDGTVPFIFEPEFDRLVEVRGYQSLRRFADTGQRPKTPGGMTALEVLDDLESGLVGKTIEWCERHHFTAD</sequence>
<keyword evidence="2" id="KW-1185">Reference proteome</keyword>
<dbReference type="GeneID" id="81625472"/>
<organism evidence="1 2">
    <name type="scientific">Penicillium diatomitis</name>
    <dbReference type="NCBI Taxonomy" id="2819901"/>
    <lineage>
        <taxon>Eukaryota</taxon>
        <taxon>Fungi</taxon>
        <taxon>Dikarya</taxon>
        <taxon>Ascomycota</taxon>
        <taxon>Pezizomycotina</taxon>
        <taxon>Eurotiomycetes</taxon>
        <taxon>Eurotiomycetidae</taxon>
        <taxon>Eurotiales</taxon>
        <taxon>Aspergillaceae</taxon>
        <taxon>Penicillium</taxon>
    </lineage>
</organism>
<dbReference type="AlphaFoldDB" id="A0A9W9X787"/>
<reference evidence="1" key="2">
    <citation type="journal article" date="2023" name="IMA Fungus">
        <title>Comparative genomic study of the Penicillium genus elucidates a diverse pangenome and 15 lateral gene transfer events.</title>
        <authorList>
            <person name="Petersen C."/>
            <person name="Sorensen T."/>
            <person name="Nielsen M.R."/>
            <person name="Sondergaard T.E."/>
            <person name="Sorensen J.L."/>
            <person name="Fitzpatrick D.A."/>
            <person name="Frisvad J.C."/>
            <person name="Nielsen K.L."/>
        </authorList>
    </citation>
    <scope>NUCLEOTIDE SEQUENCE</scope>
    <source>
        <strain evidence="1">IBT 30728</strain>
    </source>
</reference>
<dbReference type="RefSeq" id="XP_056790417.1">
    <property type="nucleotide sequence ID" value="XM_056935223.1"/>
</dbReference>
<proteinExistence type="predicted"/>
<evidence type="ECO:0000313" key="2">
    <source>
        <dbReference type="Proteomes" id="UP001148312"/>
    </source>
</evidence>
<name>A0A9W9X787_9EURO</name>
<evidence type="ECO:0000313" key="1">
    <source>
        <dbReference type="EMBL" id="KAJ5485633.1"/>
    </source>
</evidence>
<dbReference type="EMBL" id="JAPWDQ010000005">
    <property type="protein sequence ID" value="KAJ5485633.1"/>
    <property type="molecule type" value="Genomic_DNA"/>
</dbReference>
<protein>
    <submittedName>
        <fullName evidence="1">Uncharacterized protein</fullName>
    </submittedName>
</protein>
<dbReference type="Proteomes" id="UP001148312">
    <property type="component" value="Unassembled WGS sequence"/>
</dbReference>
<accession>A0A9W9X787</accession>